<proteinExistence type="predicted"/>
<dbReference type="EMBL" id="CAUYUJ010018398">
    <property type="protein sequence ID" value="CAK0883315.1"/>
    <property type="molecule type" value="Genomic_DNA"/>
</dbReference>
<reference evidence="2" key="1">
    <citation type="submission" date="2023-10" db="EMBL/GenBank/DDBJ databases">
        <authorList>
            <person name="Chen Y."/>
            <person name="Shah S."/>
            <person name="Dougan E. K."/>
            <person name="Thang M."/>
            <person name="Chan C."/>
        </authorList>
    </citation>
    <scope>NUCLEOTIDE SEQUENCE [LARGE SCALE GENOMIC DNA]</scope>
</reference>
<dbReference type="Proteomes" id="UP001189429">
    <property type="component" value="Unassembled WGS sequence"/>
</dbReference>
<dbReference type="Gene3D" id="3.30.70.1230">
    <property type="entry name" value="Nucleotide cyclase"/>
    <property type="match status" value="1"/>
</dbReference>
<dbReference type="PROSITE" id="PS50125">
    <property type="entry name" value="GUANYLATE_CYCLASE_2"/>
    <property type="match status" value="1"/>
</dbReference>
<dbReference type="PANTHER" id="PTHR43336">
    <property type="entry name" value="OXYGEN SENSOR HISTIDINE KINASE RESPONSE REGULATOR DEVS/DOSS"/>
    <property type="match status" value="1"/>
</dbReference>
<organism evidence="2 3">
    <name type="scientific">Prorocentrum cordatum</name>
    <dbReference type="NCBI Taxonomy" id="2364126"/>
    <lineage>
        <taxon>Eukaryota</taxon>
        <taxon>Sar</taxon>
        <taxon>Alveolata</taxon>
        <taxon>Dinophyceae</taxon>
        <taxon>Prorocentrales</taxon>
        <taxon>Prorocentraceae</taxon>
        <taxon>Prorocentrum</taxon>
    </lineage>
</organism>
<evidence type="ECO:0000313" key="3">
    <source>
        <dbReference type="Proteomes" id="UP001189429"/>
    </source>
</evidence>
<name>A0ABN9WAN6_9DINO</name>
<evidence type="ECO:0000259" key="1">
    <source>
        <dbReference type="PROSITE" id="PS50125"/>
    </source>
</evidence>
<dbReference type="InterPro" id="IPR001054">
    <property type="entry name" value="A/G_cyclase"/>
</dbReference>
<gene>
    <name evidence="2" type="ORF">PCOR1329_LOCUS65560</name>
</gene>
<sequence>EVLQEKIMTFGNQIAEIVHGVCNEFLGAPNKNNGDTFLIIWRVTEDEASGHATRTNPAELAVTAFATILGALHSSKQLAEYRGHPGLQMRLGSDARVNISFGLHAGWAIEGAVGSEYKIDASYLSPTVSIAASIERATETYDVSLIVSQAVVTLCGKQMRSKSRLIDNVMIRGSTEPIELYSVDLDHMALGVDSDDDPAPRNWNPKMRLKARQFMEQEKKYIVNHDMIDIFDDDPLIRSMRRRFTVDFFQYFNMGYQNYSQGQWEDAKTWLSKSRDMLGVVDGPSRALIAFMEAESSRPSRSRSRLEAPRDWKGVRGLGLEVGKPKNVELSL</sequence>
<protein>
    <recommendedName>
        <fullName evidence="1">Guanylate cyclase domain-containing protein</fullName>
    </recommendedName>
</protein>
<dbReference type="InterPro" id="IPR029787">
    <property type="entry name" value="Nucleotide_cyclase"/>
</dbReference>
<dbReference type="PANTHER" id="PTHR43336:SF3">
    <property type="entry name" value="GUANYLATE CYCLASE DOMAIN-CONTAINING PROTEIN"/>
    <property type="match status" value="1"/>
</dbReference>
<feature type="domain" description="Guanylate cyclase" evidence="1">
    <location>
        <begin position="31"/>
        <end position="135"/>
    </location>
</feature>
<evidence type="ECO:0000313" key="2">
    <source>
        <dbReference type="EMBL" id="CAK0883315.1"/>
    </source>
</evidence>
<keyword evidence="3" id="KW-1185">Reference proteome</keyword>
<comment type="caution">
    <text evidence="2">The sequence shown here is derived from an EMBL/GenBank/DDBJ whole genome shotgun (WGS) entry which is preliminary data.</text>
</comment>
<dbReference type="SUPFAM" id="SSF55073">
    <property type="entry name" value="Nucleotide cyclase"/>
    <property type="match status" value="1"/>
</dbReference>
<feature type="non-terminal residue" evidence="2">
    <location>
        <position position="1"/>
    </location>
</feature>
<accession>A0ABN9WAN6</accession>